<evidence type="ECO:0000313" key="1">
    <source>
        <dbReference type="EMBL" id="ATV53779.1"/>
    </source>
</evidence>
<dbReference type="EMBL" id="CP024696">
    <property type="protein sequence ID" value="ATV53779.1"/>
    <property type="molecule type" value="Genomic_DNA"/>
</dbReference>
<dbReference type="Pfam" id="PF06224">
    <property type="entry name" value="AlkZ-like"/>
    <property type="match status" value="1"/>
</dbReference>
<dbReference type="InterPro" id="IPR009351">
    <property type="entry name" value="AlkZ-like"/>
</dbReference>
<accession>A0A2D3NEI2</accession>
<dbReference type="PANTHER" id="PTHR38479:SF2">
    <property type="entry name" value="WINGED HELIX DNA-BINDING DOMAIN-CONTAINING PROTEIN"/>
    <property type="match status" value="1"/>
</dbReference>
<dbReference type="PANTHER" id="PTHR38479">
    <property type="entry name" value="LMO0824 PROTEIN"/>
    <property type="match status" value="1"/>
</dbReference>
<dbReference type="GO" id="GO:0003677">
    <property type="term" value="F:DNA binding"/>
    <property type="evidence" value="ECO:0007669"/>
    <property type="project" value="UniProtKB-KW"/>
</dbReference>
<organism evidence="1 2">
    <name type="scientific">Prevotella intermedia</name>
    <dbReference type="NCBI Taxonomy" id="28131"/>
    <lineage>
        <taxon>Bacteria</taxon>
        <taxon>Pseudomonadati</taxon>
        <taxon>Bacteroidota</taxon>
        <taxon>Bacteroidia</taxon>
        <taxon>Bacteroidales</taxon>
        <taxon>Prevotellaceae</taxon>
        <taxon>Prevotella</taxon>
    </lineage>
</organism>
<sequence length="345" mass="39419">MNTVALRLLNQQLICPQFTTIEEVADYMCAMQAQDYRMMRWAVAMRTKKPSAKAFKKAFDDGRIVRLHLMRGTWQIVSAANYWWLLELCAPRAISVIKGFISGNKIAISDEELLHVREIIAQTVADKGSVTKDDFVQTLAEKDIVMDAHRLSYHIRMAEIAGVICSGALLPTKTTYALAANKIAPTTSIDRDEALMRMARLYFNSRQPATLDDFVWWSGLTVRDCRKGIALLGDSIHKENYLGREFYLTDECRSRGFRKGKYLLVPPYDEYLISYKSRDIVLPAEYKHKAHNNNGIFQPIIVHDGVVCGNWAPYKDSPQPSFFGGDHDTDLQAEWNAYKKFLQVY</sequence>
<evidence type="ECO:0000313" key="2">
    <source>
        <dbReference type="Proteomes" id="UP000229323"/>
    </source>
</evidence>
<keyword evidence="1" id="KW-0238">DNA-binding</keyword>
<reference evidence="1 2" key="1">
    <citation type="submission" date="2017-11" db="EMBL/GenBank/DDBJ databases">
        <title>Genome sequencing of Prevotella intermedia KCOM 2033.</title>
        <authorList>
            <person name="Kook J.-K."/>
            <person name="Park S.-N."/>
            <person name="Lim Y.K."/>
        </authorList>
    </citation>
    <scope>NUCLEOTIDE SEQUENCE [LARGE SCALE GENOMIC DNA]</scope>
    <source>
        <strain evidence="1 2">KCOM 2033</strain>
    </source>
</reference>
<dbReference type="Proteomes" id="UP000229323">
    <property type="component" value="Chromosome"/>
</dbReference>
<protein>
    <submittedName>
        <fullName evidence="1">Winged helix DNA-binding domain-containing protein</fullName>
    </submittedName>
</protein>
<dbReference type="AlphaFoldDB" id="A0A2D3NEI2"/>
<name>A0A2D3NEI2_PREIN</name>
<gene>
    <name evidence="1" type="ORF">CTM50_00435</name>
</gene>
<proteinExistence type="predicted"/>